<accession>A0AAU9JDJ3</accession>
<feature type="domain" description="C2 NT-type" evidence="2">
    <location>
        <begin position="5"/>
        <end position="141"/>
    </location>
</feature>
<protein>
    <recommendedName>
        <fullName evidence="2">C2 NT-type domain-containing protein</fullName>
    </recommendedName>
</protein>
<dbReference type="PROSITE" id="PS51840">
    <property type="entry name" value="C2_NT"/>
    <property type="match status" value="1"/>
</dbReference>
<evidence type="ECO:0000259" key="2">
    <source>
        <dbReference type="PROSITE" id="PS51840"/>
    </source>
</evidence>
<feature type="region of interest" description="Disordered" evidence="1">
    <location>
        <begin position="343"/>
        <end position="380"/>
    </location>
</feature>
<comment type="caution">
    <text evidence="3">The sequence shown here is derived from an EMBL/GenBank/DDBJ whole genome shotgun (WGS) entry which is preliminary data.</text>
</comment>
<keyword evidence="4" id="KW-1185">Reference proteome</keyword>
<sequence>MSKMFQRLNTTKEVFSFEIYVHHIIIALPHETHLKIIWKKKDITSETKVFTVTPEEKKAAINEQLLMPVNTLFKKKGTGAYNSKEAELKIIGEANGKYFEAGKVLLNLADYIGSSIRESNYPIQKSKDKEAEVCLSIKAQPLENQNIAAEAEVEDKKDQKIDDKIEEKDEESKGEESPLYGHTIEELQQYKEKLEKNLAKIEEAKRENQELKEKLGEIESKNNNSQEELEEKLAKTKKKCKELKSGVGQLKDTKEELEAFISKEKIEIEKIKEENEEKSRENDDIAQLESKLQKVEQEVNKLKESVSTKGEILQSLETSYKMLVERNETLAKELFRLQKLEEEYNDKEPGEEESQAKLEEQINGLNERMQNLLRRHSEKR</sequence>
<name>A0AAU9JDJ3_9CILI</name>
<evidence type="ECO:0000313" key="3">
    <source>
        <dbReference type="EMBL" id="CAG9324967.1"/>
    </source>
</evidence>
<dbReference type="EMBL" id="CAJZBQ010000037">
    <property type="protein sequence ID" value="CAG9324967.1"/>
    <property type="molecule type" value="Genomic_DNA"/>
</dbReference>
<feature type="compositionally biased region" description="Basic and acidic residues" evidence="1">
    <location>
        <begin position="154"/>
        <end position="176"/>
    </location>
</feature>
<evidence type="ECO:0000313" key="4">
    <source>
        <dbReference type="Proteomes" id="UP001162131"/>
    </source>
</evidence>
<proteinExistence type="predicted"/>
<gene>
    <name evidence="3" type="ORF">BSTOLATCC_MIC37713</name>
</gene>
<evidence type="ECO:0000256" key="1">
    <source>
        <dbReference type="SAM" id="MobiDB-lite"/>
    </source>
</evidence>
<organism evidence="3 4">
    <name type="scientific">Blepharisma stoltei</name>
    <dbReference type="NCBI Taxonomy" id="1481888"/>
    <lineage>
        <taxon>Eukaryota</taxon>
        <taxon>Sar</taxon>
        <taxon>Alveolata</taxon>
        <taxon>Ciliophora</taxon>
        <taxon>Postciliodesmatophora</taxon>
        <taxon>Heterotrichea</taxon>
        <taxon>Heterotrichida</taxon>
        <taxon>Blepharismidae</taxon>
        <taxon>Blepharisma</taxon>
    </lineage>
</organism>
<dbReference type="InterPro" id="IPR019448">
    <property type="entry name" value="NT-C2"/>
</dbReference>
<feature type="region of interest" description="Disordered" evidence="1">
    <location>
        <begin position="146"/>
        <end position="182"/>
    </location>
</feature>
<reference evidence="3" key="1">
    <citation type="submission" date="2021-09" db="EMBL/GenBank/DDBJ databases">
        <authorList>
            <consortium name="AG Swart"/>
            <person name="Singh M."/>
            <person name="Singh A."/>
            <person name="Seah K."/>
            <person name="Emmerich C."/>
        </authorList>
    </citation>
    <scope>NUCLEOTIDE SEQUENCE</scope>
    <source>
        <strain evidence="3">ATCC30299</strain>
    </source>
</reference>
<feature type="compositionally biased region" description="Basic and acidic residues" evidence="1">
    <location>
        <begin position="343"/>
        <end position="360"/>
    </location>
</feature>
<dbReference type="Pfam" id="PF10358">
    <property type="entry name" value="NT-C2"/>
    <property type="match status" value="1"/>
</dbReference>
<dbReference type="AlphaFoldDB" id="A0AAU9JDJ3"/>
<dbReference type="Proteomes" id="UP001162131">
    <property type="component" value="Unassembled WGS sequence"/>
</dbReference>